<accession>A0AAW1HS89</accession>
<keyword evidence="1" id="KW-0812">Transmembrane</keyword>
<keyword evidence="1" id="KW-1133">Transmembrane helix</keyword>
<comment type="caution">
    <text evidence="2">The sequence shown here is derived from an EMBL/GenBank/DDBJ whole genome shotgun (WGS) entry which is preliminary data.</text>
</comment>
<keyword evidence="1" id="KW-0472">Membrane</keyword>
<feature type="transmembrane region" description="Helical" evidence="1">
    <location>
        <begin position="42"/>
        <end position="64"/>
    </location>
</feature>
<feature type="transmembrane region" description="Helical" evidence="1">
    <location>
        <begin position="126"/>
        <end position="159"/>
    </location>
</feature>
<sequence>MELRGLGKAAKYYLMIVNMVFVVLAAITVCCIIYGYASGNPASSMTTLLVGASVTISSCGLGFHAARREIPKLLKIYAGIMIGLLILRLIVVVILATTTSIVYAGLNQSEMDSSLDDEEREQVKTAVSAIFATIWVIVSIELILEIFLVITAFYFAAIIERTNRAEPLHAMDKYDNSKI</sequence>
<feature type="transmembrane region" description="Helical" evidence="1">
    <location>
        <begin position="12"/>
        <end position="36"/>
    </location>
</feature>
<evidence type="ECO:0000256" key="1">
    <source>
        <dbReference type="SAM" id="Phobius"/>
    </source>
</evidence>
<proteinExistence type="predicted"/>
<keyword evidence="3" id="KW-1185">Reference proteome</keyword>
<dbReference type="AlphaFoldDB" id="A0AAW1HS89"/>
<dbReference type="Proteomes" id="UP001458880">
    <property type="component" value="Unassembled WGS sequence"/>
</dbReference>
<evidence type="ECO:0000313" key="2">
    <source>
        <dbReference type="EMBL" id="KAK9679253.1"/>
    </source>
</evidence>
<name>A0AAW1HS89_POPJA</name>
<feature type="transmembrane region" description="Helical" evidence="1">
    <location>
        <begin position="76"/>
        <end position="106"/>
    </location>
</feature>
<dbReference type="EMBL" id="JASPKY010001056">
    <property type="protein sequence ID" value="KAK9679253.1"/>
    <property type="molecule type" value="Genomic_DNA"/>
</dbReference>
<organism evidence="2 3">
    <name type="scientific">Popillia japonica</name>
    <name type="common">Japanese beetle</name>
    <dbReference type="NCBI Taxonomy" id="7064"/>
    <lineage>
        <taxon>Eukaryota</taxon>
        <taxon>Metazoa</taxon>
        <taxon>Ecdysozoa</taxon>
        <taxon>Arthropoda</taxon>
        <taxon>Hexapoda</taxon>
        <taxon>Insecta</taxon>
        <taxon>Pterygota</taxon>
        <taxon>Neoptera</taxon>
        <taxon>Endopterygota</taxon>
        <taxon>Coleoptera</taxon>
        <taxon>Polyphaga</taxon>
        <taxon>Scarabaeiformia</taxon>
        <taxon>Scarabaeidae</taxon>
        <taxon>Rutelinae</taxon>
        <taxon>Popillia</taxon>
    </lineage>
</organism>
<evidence type="ECO:0000313" key="3">
    <source>
        <dbReference type="Proteomes" id="UP001458880"/>
    </source>
</evidence>
<protein>
    <submittedName>
        <fullName evidence="2">Uncharacterized protein</fullName>
    </submittedName>
</protein>
<gene>
    <name evidence="2" type="ORF">QE152_g40165</name>
</gene>
<reference evidence="2 3" key="1">
    <citation type="journal article" date="2024" name="BMC Genomics">
        <title>De novo assembly and annotation of Popillia japonica's genome with initial clues to its potential as an invasive pest.</title>
        <authorList>
            <person name="Cucini C."/>
            <person name="Boschi S."/>
            <person name="Funari R."/>
            <person name="Cardaioli E."/>
            <person name="Iannotti N."/>
            <person name="Marturano G."/>
            <person name="Paoli F."/>
            <person name="Bruttini M."/>
            <person name="Carapelli A."/>
            <person name="Frati F."/>
            <person name="Nardi F."/>
        </authorList>
    </citation>
    <scope>NUCLEOTIDE SEQUENCE [LARGE SCALE GENOMIC DNA]</scope>
    <source>
        <strain evidence="2">DMR45628</strain>
    </source>
</reference>